<name>A0A401R4L2_STRNR</name>
<gene>
    <name evidence="1" type="ORF">SALB_05335</name>
</gene>
<proteinExistence type="predicted"/>
<dbReference type="Proteomes" id="UP000288351">
    <property type="component" value="Unassembled WGS sequence"/>
</dbReference>
<accession>A0A401R4L2</accession>
<organism evidence="1 2">
    <name type="scientific">Streptomyces noursei</name>
    <name type="common">Streptomyces albulus</name>
    <dbReference type="NCBI Taxonomy" id="1971"/>
    <lineage>
        <taxon>Bacteria</taxon>
        <taxon>Bacillati</taxon>
        <taxon>Actinomycetota</taxon>
        <taxon>Actinomycetes</taxon>
        <taxon>Kitasatosporales</taxon>
        <taxon>Streptomycetaceae</taxon>
        <taxon>Streptomyces</taxon>
    </lineage>
</organism>
<evidence type="ECO:0000313" key="2">
    <source>
        <dbReference type="Proteomes" id="UP000288351"/>
    </source>
</evidence>
<sequence>MESHSRAHQAVAALRQVLGPQWEFSRADRANRTFEIRHRDRGTPYIPPRSTPSWTELLTTLTTAFAARGVMRDECLPLRWGRETELTISAVQALDPLLKGGRTLTYRTGFLPQPVVRFTGDRDERGDLLDGFLTAFVNVSRVQRITSIGDYAEALDDWLFVLSQLGFHARHIEIHGRVEVWHRRQVAGVTLMFNHMDLTIGDLVLLWNTENPERMALDLGTGLERLAWARTRRDWNELVFGSFAEAAPASVLDAVRTATLLLGSGITPSARGVGSVARRVIATIPPGLVRLGTSAIVRMFHQHWAASANLPVPWPAICSVMEEESASRSVRTSLRRRVGGELVTPDGTGASCQWS</sequence>
<comment type="caution">
    <text evidence="1">The sequence shown here is derived from an EMBL/GenBank/DDBJ whole genome shotgun (WGS) entry which is preliminary data.</text>
</comment>
<reference evidence="1 2" key="1">
    <citation type="journal article" date="2019" name="Microbiol. Resour. Announc.">
        <title>Draft Genome Sequence of the Most Traditional epsilon-Poly-l-Lysine Producer, Streptomyces albulus NBRC14147.</title>
        <authorList>
            <person name="Yamanaka K."/>
            <person name="Hamano Y."/>
        </authorList>
    </citation>
    <scope>NUCLEOTIDE SEQUENCE [LARGE SCALE GENOMIC DNA]</scope>
    <source>
        <strain evidence="1 2">NBRC 14147</strain>
    </source>
</reference>
<evidence type="ECO:0000313" key="1">
    <source>
        <dbReference type="EMBL" id="GCB92568.1"/>
    </source>
</evidence>
<dbReference type="EMBL" id="BHXC01000006">
    <property type="protein sequence ID" value="GCB92568.1"/>
    <property type="molecule type" value="Genomic_DNA"/>
</dbReference>
<protein>
    <submittedName>
        <fullName evidence="1">Uncharacterized protein</fullName>
    </submittedName>
</protein>
<dbReference type="AlphaFoldDB" id="A0A401R4L2"/>